<feature type="domain" description="DM13" evidence="1">
    <location>
        <begin position="53"/>
        <end position="169"/>
    </location>
</feature>
<dbReference type="InterPro" id="IPR019545">
    <property type="entry name" value="DM13_domain"/>
</dbReference>
<comment type="caution">
    <text evidence="2">The sequence shown here is derived from an EMBL/GenBank/DDBJ whole genome shotgun (WGS) entry which is preliminary data.</text>
</comment>
<dbReference type="PROSITE" id="PS51257">
    <property type="entry name" value="PROKAR_LIPOPROTEIN"/>
    <property type="match status" value="1"/>
</dbReference>
<evidence type="ECO:0000313" key="2">
    <source>
        <dbReference type="EMBL" id="MBD2195289.1"/>
    </source>
</evidence>
<organism evidence="2 3">
    <name type="scientific">Calothrix parietina FACHB-288</name>
    <dbReference type="NCBI Taxonomy" id="2692896"/>
    <lineage>
        <taxon>Bacteria</taxon>
        <taxon>Bacillati</taxon>
        <taxon>Cyanobacteriota</taxon>
        <taxon>Cyanophyceae</taxon>
        <taxon>Nostocales</taxon>
        <taxon>Calotrichaceae</taxon>
        <taxon>Calothrix</taxon>
    </lineage>
</organism>
<name>A0ABR8A6N2_9CYAN</name>
<keyword evidence="3" id="KW-1185">Reference proteome</keyword>
<accession>A0ABR8A6N2</accession>
<proteinExistence type="predicted"/>
<dbReference type="Pfam" id="PF10517">
    <property type="entry name" value="DM13"/>
    <property type="match status" value="1"/>
</dbReference>
<reference evidence="2 3" key="1">
    <citation type="journal article" date="2020" name="ISME J.">
        <title>Comparative genomics reveals insights into cyanobacterial evolution and habitat adaptation.</title>
        <authorList>
            <person name="Chen M.Y."/>
            <person name="Teng W.K."/>
            <person name="Zhao L."/>
            <person name="Hu C.X."/>
            <person name="Zhou Y.K."/>
            <person name="Han B.P."/>
            <person name="Song L.R."/>
            <person name="Shu W.S."/>
        </authorList>
    </citation>
    <scope>NUCLEOTIDE SEQUENCE [LARGE SCALE GENOMIC DNA]</scope>
    <source>
        <strain evidence="2 3">FACHB-288</strain>
    </source>
</reference>
<dbReference type="RefSeq" id="WP_190539324.1">
    <property type="nucleotide sequence ID" value="NZ_CAWPNO010000128.1"/>
</dbReference>
<evidence type="ECO:0000259" key="1">
    <source>
        <dbReference type="PROSITE" id="PS51549"/>
    </source>
</evidence>
<evidence type="ECO:0000313" key="3">
    <source>
        <dbReference type="Proteomes" id="UP000658514"/>
    </source>
</evidence>
<sequence>MKLGNLLILTTAALIAVGCVEQLPKNQAVVNASVLPSVNAEKPVNQSVIAQNVAIQSGAFISGEHKTQGTVRITTTAGKSILELGQSFKTSTSGPDLVVILHRSDNVLASTQAPSYPLNKRDYVILAPLQKYSGNQSYTIPNNINLADYKSVAILCRKYNATFGAAKLNS</sequence>
<dbReference type="PROSITE" id="PS51549">
    <property type="entry name" value="DM13"/>
    <property type="match status" value="1"/>
</dbReference>
<protein>
    <submittedName>
        <fullName evidence="2">DM13 domain-containing protein</fullName>
    </submittedName>
</protein>
<gene>
    <name evidence="2" type="ORF">H6G24_07225</name>
</gene>
<dbReference type="Proteomes" id="UP000658514">
    <property type="component" value="Unassembled WGS sequence"/>
</dbReference>
<dbReference type="EMBL" id="JACJQH010000009">
    <property type="protein sequence ID" value="MBD2195289.1"/>
    <property type="molecule type" value="Genomic_DNA"/>
</dbReference>